<dbReference type="PANTHER" id="PTHR34582:SF6">
    <property type="entry name" value="UPF0702 TRANSMEMBRANE PROTEIN YCAP"/>
    <property type="match status" value="1"/>
</dbReference>
<dbReference type="GO" id="GO:0005886">
    <property type="term" value="C:plasma membrane"/>
    <property type="evidence" value="ECO:0007669"/>
    <property type="project" value="UniProtKB-SubCell"/>
</dbReference>
<sequence length="148" mass="16065">MSARAVGIFFAALLIIRIGNHRIFGKSSAFDIILGIIYGSILSRAITGNAPFWPTVTAAFTLVLLHKMLAAFAYHTNFMSGFIKGRPKALVKNGNLQTEAMRESSVTENDLTEALRITGCGGGLESIESAYLERSGKISIILKKEQDN</sequence>
<evidence type="ECO:0000313" key="9">
    <source>
        <dbReference type="EMBL" id="AKD05619.1"/>
    </source>
</evidence>
<keyword evidence="3" id="KW-1003">Cell membrane</keyword>
<keyword evidence="4 7" id="KW-0812">Transmembrane</keyword>
<evidence type="ECO:0000256" key="4">
    <source>
        <dbReference type="ARBA" id="ARBA00022692"/>
    </source>
</evidence>
<feature type="domain" description="YetF C-terminal" evidence="8">
    <location>
        <begin position="75"/>
        <end position="145"/>
    </location>
</feature>
<gene>
    <name evidence="9" type="ORF">PKOR_09540</name>
</gene>
<evidence type="ECO:0000256" key="3">
    <source>
        <dbReference type="ARBA" id="ARBA00022475"/>
    </source>
</evidence>
<dbReference type="PATRIC" id="fig|400092.3.peg.2096"/>
<feature type="transmembrane region" description="Helical" evidence="7">
    <location>
        <begin position="53"/>
        <end position="74"/>
    </location>
</feature>
<dbReference type="PANTHER" id="PTHR34582">
    <property type="entry name" value="UPF0702 TRANSMEMBRANE PROTEIN YCAP"/>
    <property type="match status" value="1"/>
</dbReference>
<comment type="subcellular location">
    <subcellularLocation>
        <location evidence="1">Cell membrane</location>
        <topology evidence="1">Multi-pass membrane protein</topology>
    </subcellularLocation>
</comment>
<evidence type="ECO:0000256" key="7">
    <source>
        <dbReference type="SAM" id="Phobius"/>
    </source>
</evidence>
<protein>
    <recommendedName>
        <fullName evidence="8">YetF C-terminal domain-containing protein</fullName>
    </recommendedName>
</protein>
<dbReference type="HOGENOM" id="CLU_077149_2_1_10"/>
<dbReference type="Gene3D" id="3.30.240.20">
    <property type="entry name" value="bsu07140 like domains"/>
    <property type="match status" value="1"/>
</dbReference>
<comment type="similarity">
    <text evidence="2">Belongs to the UPF0702 family.</text>
</comment>
<name>A0A0E3ZJG5_9BACT</name>
<dbReference type="STRING" id="400092.PKOR_09540"/>
<evidence type="ECO:0000259" key="8">
    <source>
        <dbReference type="Pfam" id="PF04239"/>
    </source>
</evidence>
<keyword evidence="5 7" id="KW-1133">Transmembrane helix</keyword>
<keyword evidence="10" id="KW-1185">Reference proteome</keyword>
<evidence type="ECO:0000256" key="1">
    <source>
        <dbReference type="ARBA" id="ARBA00004651"/>
    </source>
</evidence>
<evidence type="ECO:0000256" key="6">
    <source>
        <dbReference type="ARBA" id="ARBA00023136"/>
    </source>
</evidence>
<evidence type="ECO:0000256" key="5">
    <source>
        <dbReference type="ARBA" id="ARBA00022989"/>
    </source>
</evidence>
<reference evidence="9 10" key="1">
    <citation type="journal article" date="2015" name="Sci. Rep.">
        <title>Unraveling adaptation of Pontibacter korlensis to radiation and infertility in desert through complete genome and comparative transcriptomic analysis.</title>
        <authorList>
            <person name="Dai J."/>
            <person name="Dai W."/>
            <person name="Qiu C."/>
            <person name="Yang Z."/>
            <person name="Zhang Y."/>
            <person name="Zhou M."/>
            <person name="Zhang L."/>
            <person name="Fang C."/>
            <person name="Gao Q."/>
            <person name="Yang Q."/>
            <person name="Li X."/>
            <person name="Wang Z."/>
            <person name="Wang Z."/>
            <person name="Jia Z."/>
            <person name="Chen X."/>
        </authorList>
    </citation>
    <scope>NUCLEOTIDE SEQUENCE [LARGE SCALE GENOMIC DNA]</scope>
    <source>
        <strain evidence="9 10">X14-1T</strain>
    </source>
</reference>
<organism evidence="9 10">
    <name type="scientific">Pontibacter korlensis</name>
    <dbReference type="NCBI Taxonomy" id="400092"/>
    <lineage>
        <taxon>Bacteria</taxon>
        <taxon>Pseudomonadati</taxon>
        <taxon>Bacteroidota</taxon>
        <taxon>Cytophagia</taxon>
        <taxon>Cytophagales</taxon>
        <taxon>Hymenobacteraceae</taxon>
        <taxon>Pontibacter</taxon>
    </lineage>
</organism>
<proteinExistence type="inferred from homology"/>
<dbReference type="Proteomes" id="UP000033109">
    <property type="component" value="Chromosome"/>
</dbReference>
<dbReference type="InterPro" id="IPR023090">
    <property type="entry name" value="UPF0702_alpha/beta_dom_sf"/>
</dbReference>
<evidence type="ECO:0000313" key="10">
    <source>
        <dbReference type="Proteomes" id="UP000033109"/>
    </source>
</evidence>
<dbReference type="AlphaFoldDB" id="A0A0E3ZJG5"/>
<dbReference type="KEGG" id="pko:PKOR_09540"/>
<evidence type="ECO:0000256" key="2">
    <source>
        <dbReference type="ARBA" id="ARBA00006448"/>
    </source>
</evidence>
<dbReference type="InterPro" id="IPR007353">
    <property type="entry name" value="DUF421"/>
</dbReference>
<accession>A0A0E3ZJG5</accession>
<dbReference type="Pfam" id="PF04239">
    <property type="entry name" value="DUF421"/>
    <property type="match status" value="1"/>
</dbReference>
<dbReference type="EMBL" id="CP009621">
    <property type="protein sequence ID" value="AKD05619.1"/>
    <property type="molecule type" value="Genomic_DNA"/>
</dbReference>
<keyword evidence="6 7" id="KW-0472">Membrane</keyword>